<feature type="signal peptide" evidence="2">
    <location>
        <begin position="1"/>
        <end position="25"/>
    </location>
</feature>
<feature type="domain" description="TonB-dependent receptor plug" evidence="3">
    <location>
        <begin position="138"/>
        <end position="230"/>
    </location>
</feature>
<dbReference type="SUPFAM" id="SSF49464">
    <property type="entry name" value="Carboxypeptidase regulatory domain-like"/>
    <property type="match status" value="1"/>
</dbReference>
<protein>
    <recommendedName>
        <fullName evidence="3">TonB-dependent receptor plug domain-containing protein</fullName>
    </recommendedName>
</protein>
<dbReference type="PANTHER" id="PTHR30069">
    <property type="entry name" value="TONB-DEPENDENT OUTER MEMBRANE RECEPTOR"/>
    <property type="match status" value="1"/>
</dbReference>
<dbReference type="Pfam" id="PF07715">
    <property type="entry name" value="Plug"/>
    <property type="match status" value="1"/>
</dbReference>
<sequence>MFVKKTIAIALSVIFYTLTVQAVQAQDGALLRVLTLNGEDGTPLIGATVILEEPGSEQAPELFCISDRDGLCEIRNVPVRDELELRISYVGFEPYTELLTFAGGERKIIRAVLNPAVGEIGELTVIEQRYITTGEVGVQRITSRQISRTPSPVAGGDLATFLQTVPGVITSGDRGGDLYIRGGTPDQNLVLVDNMPIVKPFHISNLFSAFPDDLIQDADLFSGGFSPKFNDATSAVLDIALRPGNMRDHRAAASVSPYMTALQAEGPFKTDRSSFLLSGRYSLIDRTGSSLTGEDQNIRFGDFTGRYTIQGENITCSITGLYTYDSGEIVPLRNVDHKWTNVAAGARCLGYSEFFSHPFNVSAGYTRYANEEGSPGQRERFSSIGQVYLKVDIREQLMNLPVDLGFSFNLKSYSVELDERFSRFISLESVNRKMPVTHMYLATEWEPATGLTFYPGVSSQFTLDMPITFEPRIRISWQPGQSDRSQLSLAAGRYVQTHSGISDERDAGTVFMVYQPVEIDNPLPSSLHGMIGVNQRLGNFLSFNAEGYVKQHDNVPVSKWNPEPRIEIETARAEGLTFGADVKMMLERSSYYATISYGWSKSEYEAVSGDLGAWVEEPVFSYSPAHDQRHKLNVAAGFELAGFNLDTRWEFGSGKPYTEIFGYDFFLRLPFENPKTDPGQARILFSEPYNGRMPTYHRLDVSLSRDIQLKNGLVLETQAGAINLYNRSNIFNFDYSVLQRVDQSPFFPYVSLRLVI</sequence>
<proteinExistence type="predicted"/>
<evidence type="ECO:0000256" key="2">
    <source>
        <dbReference type="SAM" id="SignalP"/>
    </source>
</evidence>
<dbReference type="GO" id="GO:0044718">
    <property type="term" value="P:siderophore transmembrane transport"/>
    <property type="evidence" value="ECO:0007669"/>
    <property type="project" value="TreeGrafter"/>
</dbReference>
<dbReference type="SUPFAM" id="SSF56935">
    <property type="entry name" value="Porins"/>
    <property type="match status" value="1"/>
</dbReference>
<keyword evidence="1 2" id="KW-0732">Signal</keyword>
<organism evidence="4 5">
    <name type="scientific">Rhodohalobacter mucosus</name>
    <dbReference type="NCBI Taxonomy" id="2079485"/>
    <lineage>
        <taxon>Bacteria</taxon>
        <taxon>Pseudomonadati</taxon>
        <taxon>Balneolota</taxon>
        <taxon>Balneolia</taxon>
        <taxon>Balneolales</taxon>
        <taxon>Balneolaceae</taxon>
        <taxon>Rhodohalobacter</taxon>
    </lineage>
</organism>
<dbReference type="InterPro" id="IPR008969">
    <property type="entry name" value="CarboxyPept-like_regulatory"/>
</dbReference>
<dbReference type="GO" id="GO:0015344">
    <property type="term" value="F:siderophore uptake transmembrane transporter activity"/>
    <property type="evidence" value="ECO:0007669"/>
    <property type="project" value="TreeGrafter"/>
</dbReference>
<feature type="chain" id="PRO_5016347422" description="TonB-dependent receptor plug domain-containing protein" evidence="2">
    <location>
        <begin position="26"/>
        <end position="756"/>
    </location>
</feature>
<name>A0A316TRZ7_9BACT</name>
<evidence type="ECO:0000259" key="3">
    <source>
        <dbReference type="Pfam" id="PF07715"/>
    </source>
</evidence>
<dbReference type="InterPro" id="IPR039426">
    <property type="entry name" value="TonB-dep_rcpt-like"/>
</dbReference>
<dbReference type="EMBL" id="QGGB01000003">
    <property type="protein sequence ID" value="PWN07403.1"/>
    <property type="molecule type" value="Genomic_DNA"/>
</dbReference>
<keyword evidence="5" id="KW-1185">Reference proteome</keyword>
<dbReference type="AlphaFoldDB" id="A0A316TRZ7"/>
<accession>A0A316TRZ7</accession>
<dbReference type="Proteomes" id="UP000245533">
    <property type="component" value="Unassembled WGS sequence"/>
</dbReference>
<evidence type="ECO:0000256" key="1">
    <source>
        <dbReference type="ARBA" id="ARBA00022729"/>
    </source>
</evidence>
<dbReference type="Gene3D" id="2.170.130.10">
    <property type="entry name" value="TonB-dependent receptor, plug domain"/>
    <property type="match status" value="1"/>
</dbReference>
<evidence type="ECO:0000313" key="4">
    <source>
        <dbReference type="EMBL" id="PWN07403.1"/>
    </source>
</evidence>
<gene>
    <name evidence="4" type="ORF">DDZ15_03830</name>
</gene>
<dbReference type="InterPro" id="IPR037066">
    <property type="entry name" value="Plug_dom_sf"/>
</dbReference>
<dbReference type="GO" id="GO:0009279">
    <property type="term" value="C:cell outer membrane"/>
    <property type="evidence" value="ECO:0007669"/>
    <property type="project" value="TreeGrafter"/>
</dbReference>
<dbReference type="PANTHER" id="PTHR30069:SF29">
    <property type="entry name" value="HEMOGLOBIN AND HEMOGLOBIN-HAPTOGLOBIN-BINDING PROTEIN 1-RELATED"/>
    <property type="match status" value="1"/>
</dbReference>
<reference evidence="4 5" key="1">
    <citation type="submission" date="2018-05" db="EMBL/GenBank/DDBJ databases">
        <title>Rhodohalobacter halophilus gen. nov., sp. nov., a moderately halophilic member of the family Balneolaceae.</title>
        <authorList>
            <person name="Liu Z.-W."/>
        </authorList>
    </citation>
    <scope>NUCLEOTIDE SEQUENCE [LARGE SCALE GENOMIC DNA]</scope>
    <source>
        <strain evidence="4 5">8A47</strain>
    </source>
</reference>
<evidence type="ECO:0000313" key="5">
    <source>
        <dbReference type="Proteomes" id="UP000245533"/>
    </source>
</evidence>
<comment type="caution">
    <text evidence="4">The sequence shown here is derived from an EMBL/GenBank/DDBJ whole genome shotgun (WGS) entry which is preliminary data.</text>
</comment>
<dbReference type="InterPro" id="IPR012910">
    <property type="entry name" value="Plug_dom"/>
</dbReference>